<evidence type="ECO:0000313" key="2">
    <source>
        <dbReference type="EMBL" id="SHG12790.1"/>
    </source>
</evidence>
<evidence type="ECO:0000259" key="1">
    <source>
        <dbReference type="Pfam" id="PF09413"/>
    </source>
</evidence>
<dbReference type="InterPro" id="IPR011322">
    <property type="entry name" value="N-reg_PII-like_a/b"/>
</dbReference>
<dbReference type="Proteomes" id="UP000184509">
    <property type="component" value="Unassembled WGS sequence"/>
</dbReference>
<dbReference type="InterPro" id="IPR018551">
    <property type="entry name" value="DUF2007"/>
</dbReference>
<dbReference type="RefSeq" id="WP_073404180.1">
    <property type="nucleotide sequence ID" value="NZ_FQTV01000025.1"/>
</dbReference>
<evidence type="ECO:0000313" key="3">
    <source>
        <dbReference type="Proteomes" id="UP000184509"/>
    </source>
</evidence>
<dbReference type="EMBL" id="FQTV01000025">
    <property type="protein sequence ID" value="SHG12790.1"/>
    <property type="molecule type" value="Genomic_DNA"/>
</dbReference>
<accession>A0A1M5H9U5</accession>
<dbReference type="AlphaFoldDB" id="A0A1M5H9U5"/>
<feature type="domain" description="DUF2007" evidence="1">
    <location>
        <begin position="12"/>
        <end position="76"/>
    </location>
</feature>
<reference evidence="2 3" key="1">
    <citation type="submission" date="2016-11" db="EMBL/GenBank/DDBJ databases">
        <authorList>
            <person name="Jaros S."/>
            <person name="Januszkiewicz K."/>
            <person name="Wedrychowicz H."/>
        </authorList>
    </citation>
    <scope>NUCLEOTIDE SEQUENCE [LARGE SCALE GENOMIC DNA]</scope>
    <source>
        <strain evidence="2 3">DSM 26991</strain>
    </source>
</reference>
<dbReference type="Pfam" id="PF09413">
    <property type="entry name" value="DUF2007"/>
    <property type="match status" value="1"/>
</dbReference>
<proteinExistence type="predicted"/>
<protein>
    <submittedName>
        <fullName evidence="2">Putative signal transducing protein</fullName>
    </submittedName>
</protein>
<dbReference type="NCBIfam" id="NF040569">
    <property type="entry name" value="DUF2007_rel"/>
    <property type="match status" value="1"/>
</dbReference>
<gene>
    <name evidence="2" type="ORF">SAMN05444405_12515</name>
</gene>
<organism evidence="2 3">
    <name type="scientific">Bacteroides luti</name>
    <dbReference type="NCBI Taxonomy" id="1297750"/>
    <lineage>
        <taxon>Bacteria</taxon>
        <taxon>Pseudomonadati</taxon>
        <taxon>Bacteroidota</taxon>
        <taxon>Bacteroidia</taxon>
        <taxon>Bacteroidales</taxon>
        <taxon>Bacteroidaceae</taxon>
        <taxon>Bacteroides</taxon>
    </lineage>
</organism>
<name>A0A1M5H9U5_9BACE</name>
<sequence>MTADDKTPLVEVFTGTPWEAELVKGLLESVDIEAALKDDNLGSMAPAMTVNFGPGGMKVLVSADDYEAAVQIVENREIKK</sequence>
<dbReference type="OrthoDB" id="797774at2"/>
<keyword evidence="3" id="KW-1185">Reference proteome</keyword>
<dbReference type="Gene3D" id="3.30.70.790">
    <property type="entry name" value="UreE, C-terminal domain"/>
    <property type="match status" value="1"/>
</dbReference>
<dbReference type="SUPFAM" id="SSF54913">
    <property type="entry name" value="GlnB-like"/>
    <property type="match status" value="1"/>
</dbReference>